<reference evidence="1" key="1">
    <citation type="journal article" date="2020" name="Stud. Mycol.">
        <title>101 Dothideomycetes genomes: a test case for predicting lifestyles and emergence of pathogens.</title>
        <authorList>
            <person name="Haridas S."/>
            <person name="Albert R."/>
            <person name="Binder M."/>
            <person name="Bloem J."/>
            <person name="Labutti K."/>
            <person name="Salamov A."/>
            <person name="Andreopoulos B."/>
            <person name="Baker S."/>
            <person name="Barry K."/>
            <person name="Bills G."/>
            <person name="Bluhm B."/>
            <person name="Cannon C."/>
            <person name="Castanera R."/>
            <person name="Culley D."/>
            <person name="Daum C."/>
            <person name="Ezra D."/>
            <person name="Gonzalez J."/>
            <person name="Henrissat B."/>
            <person name="Kuo A."/>
            <person name="Liang C."/>
            <person name="Lipzen A."/>
            <person name="Lutzoni F."/>
            <person name="Magnuson J."/>
            <person name="Mondo S."/>
            <person name="Nolan M."/>
            <person name="Ohm R."/>
            <person name="Pangilinan J."/>
            <person name="Park H.-J."/>
            <person name="Ramirez L."/>
            <person name="Alfaro M."/>
            <person name="Sun H."/>
            <person name="Tritt A."/>
            <person name="Yoshinaga Y."/>
            <person name="Zwiers L.-H."/>
            <person name="Turgeon B."/>
            <person name="Goodwin S."/>
            <person name="Spatafora J."/>
            <person name="Crous P."/>
            <person name="Grigoriev I."/>
        </authorList>
    </citation>
    <scope>NUCLEOTIDE SEQUENCE</scope>
    <source>
        <strain evidence="1">CBS 121739</strain>
    </source>
</reference>
<dbReference type="EMBL" id="ML996573">
    <property type="protein sequence ID" value="KAF2757773.1"/>
    <property type="molecule type" value="Genomic_DNA"/>
</dbReference>
<proteinExistence type="predicted"/>
<gene>
    <name evidence="1" type="ORF">EJ05DRAFT_400483</name>
</gene>
<organism evidence="1 2">
    <name type="scientific">Pseudovirgaria hyperparasitica</name>
    <dbReference type="NCBI Taxonomy" id="470096"/>
    <lineage>
        <taxon>Eukaryota</taxon>
        <taxon>Fungi</taxon>
        <taxon>Dikarya</taxon>
        <taxon>Ascomycota</taxon>
        <taxon>Pezizomycotina</taxon>
        <taxon>Dothideomycetes</taxon>
        <taxon>Dothideomycetes incertae sedis</taxon>
        <taxon>Acrospermales</taxon>
        <taxon>Acrospermaceae</taxon>
        <taxon>Pseudovirgaria</taxon>
    </lineage>
</organism>
<dbReference type="RefSeq" id="XP_033600224.1">
    <property type="nucleotide sequence ID" value="XM_033741419.1"/>
</dbReference>
<accession>A0A6A6W598</accession>
<dbReference type="GeneID" id="54482473"/>
<sequence length="292" mass="32071">MLDWVPGLIWTRATVSREQYCWYHTIDYTTTITPPPAATKTTIGTVAPPNEYRPASLHSVIHLPSVRHCAGLSDRQTVRSSETTDTSPPKPFTVVFIRTACCATTRPPREALNTYTCTVGVSSVRGAHPITAVRCSVHTQYSILFVSLLPNPYWPRPPRREIPLPPPTTLGRLVPVVCQSPLSLVIHRPNPLYISSFHLVCFTTLLSDKLLLCTLSRRSACSTCIPRSTFPNSTRDMVQAALAANRATSPLYTRQLIPPAACESSSSFVSHRILPSPAHPSPEEVVSSLVPP</sequence>
<evidence type="ECO:0000313" key="1">
    <source>
        <dbReference type="EMBL" id="KAF2757773.1"/>
    </source>
</evidence>
<keyword evidence="2" id="KW-1185">Reference proteome</keyword>
<dbReference type="AlphaFoldDB" id="A0A6A6W598"/>
<name>A0A6A6W598_9PEZI</name>
<dbReference type="Proteomes" id="UP000799437">
    <property type="component" value="Unassembled WGS sequence"/>
</dbReference>
<protein>
    <submittedName>
        <fullName evidence="1">Uncharacterized protein</fullName>
    </submittedName>
</protein>
<evidence type="ECO:0000313" key="2">
    <source>
        <dbReference type="Proteomes" id="UP000799437"/>
    </source>
</evidence>